<keyword evidence="1" id="KW-0732">Signal</keyword>
<evidence type="ECO:0000259" key="2">
    <source>
        <dbReference type="PROSITE" id="PS50990"/>
    </source>
</evidence>
<comment type="caution">
    <text evidence="3">The sequence shown here is derived from an EMBL/GenBank/DDBJ whole genome shotgun (WGS) entry which is preliminary data.</text>
</comment>
<organism evidence="3 4">
    <name type="scientific">Marinobacter adhaerens</name>
    <dbReference type="NCBI Taxonomy" id="1033846"/>
    <lineage>
        <taxon>Bacteria</taxon>
        <taxon>Pseudomonadati</taxon>
        <taxon>Pseudomonadota</taxon>
        <taxon>Gammaproteobacteria</taxon>
        <taxon>Pseudomonadales</taxon>
        <taxon>Marinobacteraceae</taxon>
        <taxon>Marinobacter</taxon>
    </lineage>
</organism>
<evidence type="ECO:0000313" key="3">
    <source>
        <dbReference type="EMBL" id="NWN90022.1"/>
    </source>
</evidence>
<dbReference type="EMBL" id="JABEVQ010000001">
    <property type="protein sequence ID" value="NWN90022.1"/>
    <property type="molecule type" value="Genomic_DNA"/>
</dbReference>
<dbReference type="GO" id="GO:0016020">
    <property type="term" value="C:membrane"/>
    <property type="evidence" value="ECO:0007669"/>
    <property type="project" value="InterPro"/>
</dbReference>
<feature type="domain" description="Peptidase C39" evidence="2">
    <location>
        <begin position="53"/>
        <end position="184"/>
    </location>
</feature>
<reference evidence="3 4" key="1">
    <citation type="submission" date="2020-03" db="EMBL/GenBank/DDBJ databases">
        <title>Metagenomic, metatranscriptomic, and metabolomic analyses revealed the key microbes and metabolic features during the fermentation of ganjang, Korean traditional soy sauce.</title>
        <authorList>
            <person name="Chun B.H."/>
            <person name="Jeon C.O."/>
        </authorList>
    </citation>
    <scope>NUCLEOTIDE SEQUENCE [LARGE SCALE GENOMIC DNA]</scope>
    <source>
        <strain evidence="3 4">KG14</strain>
    </source>
</reference>
<evidence type="ECO:0000256" key="1">
    <source>
        <dbReference type="SAM" id="SignalP"/>
    </source>
</evidence>
<dbReference type="Gene3D" id="3.90.70.10">
    <property type="entry name" value="Cysteine proteinases"/>
    <property type="match status" value="1"/>
</dbReference>
<proteinExistence type="predicted"/>
<dbReference type="AlphaFoldDB" id="A0A851HRV4"/>
<feature type="chain" id="PRO_5032411394" evidence="1">
    <location>
        <begin position="24"/>
        <end position="231"/>
    </location>
</feature>
<dbReference type="Proteomes" id="UP000536442">
    <property type="component" value="Unassembled WGS sequence"/>
</dbReference>
<dbReference type="PROSITE" id="PS50990">
    <property type="entry name" value="PEPTIDASE_C39"/>
    <property type="match status" value="1"/>
</dbReference>
<keyword evidence="4" id="KW-1185">Reference proteome</keyword>
<accession>A0A851HRV4</accession>
<dbReference type="GO" id="GO:0005524">
    <property type="term" value="F:ATP binding"/>
    <property type="evidence" value="ECO:0007669"/>
    <property type="project" value="InterPro"/>
</dbReference>
<dbReference type="InterPro" id="IPR005074">
    <property type="entry name" value="Peptidase_C39"/>
</dbReference>
<evidence type="ECO:0000313" key="4">
    <source>
        <dbReference type="Proteomes" id="UP000536442"/>
    </source>
</evidence>
<dbReference type="GO" id="GO:0006508">
    <property type="term" value="P:proteolysis"/>
    <property type="evidence" value="ECO:0007669"/>
    <property type="project" value="InterPro"/>
</dbReference>
<sequence length="231" mass="25380">MAGSKGITLLAALLLVISPAADAGRVSIPGFTGGLEVSVESFQARKFSSVFRQQYDFSCGSAAIASLLTFHYQFEVSEADVFRNMFALADAEKVQREGFSMLDMKRYLASEGYQADGFRLPLGGLRQQVRLPVIALVTLDGYRHFVLIKGISGDEVLVGDPARGLKVYSRAEFEQYWDGTAFVIRSHMSQGRSGFITDGDWPSIATAPLDHLQDAPPLGHTLPHWPSMTEW</sequence>
<dbReference type="CDD" id="cd02423">
    <property type="entry name" value="Peptidase_C39G"/>
    <property type="match status" value="1"/>
</dbReference>
<feature type="signal peptide" evidence="1">
    <location>
        <begin position="1"/>
        <end position="23"/>
    </location>
</feature>
<gene>
    <name evidence="3" type="ORF">HLV39_00745</name>
</gene>
<name>A0A851HRV4_9GAMM</name>
<dbReference type="GO" id="GO:0008233">
    <property type="term" value="F:peptidase activity"/>
    <property type="evidence" value="ECO:0007669"/>
    <property type="project" value="InterPro"/>
</dbReference>
<protein>
    <submittedName>
        <fullName evidence="3">C39 family peptidase</fullName>
    </submittedName>
</protein>
<dbReference type="Pfam" id="PF03412">
    <property type="entry name" value="Peptidase_C39"/>
    <property type="match status" value="1"/>
</dbReference>